<evidence type="ECO:0000259" key="4">
    <source>
        <dbReference type="Pfam" id="PF14257"/>
    </source>
</evidence>
<dbReference type="Pfam" id="PF14257">
    <property type="entry name" value="DUF4349"/>
    <property type="match status" value="1"/>
</dbReference>
<protein>
    <recommendedName>
        <fullName evidence="4">DUF4349 domain-containing protein</fullName>
    </recommendedName>
</protein>
<feature type="signal peptide" evidence="3">
    <location>
        <begin position="1"/>
        <end position="19"/>
    </location>
</feature>
<keyword evidence="2" id="KW-0812">Transmembrane</keyword>
<accession>A0A2C8YP27</accession>
<feature type="chain" id="PRO_5038995352" description="DUF4349 domain-containing protein" evidence="3">
    <location>
        <begin position="20"/>
        <end position="303"/>
    </location>
</feature>
<feature type="transmembrane region" description="Helical" evidence="2">
    <location>
        <begin position="249"/>
        <end position="281"/>
    </location>
</feature>
<evidence type="ECO:0000256" key="3">
    <source>
        <dbReference type="SAM" id="SignalP"/>
    </source>
</evidence>
<evidence type="ECO:0000313" key="5">
    <source>
        <dbReference type="EMBL" id="SOE52209.1"/>
    </source>
</evidence>
<dbReference type="EMBL" id="OCST01000001">
    <property type="protein sequence ID" value="SOE52209.1"/>
    <property type="molecule type" value="Genomic_DNA"/>
</dbReference>
<organism evidence="5 6">
    <name type="scientific">Salinibacterium xinjiangense</name>
    <dbReference type="NCBI Taxonomy" id="386302"/>
    <lineage>
        <taxon>Bacteria</taxon>
        <taxon>Bacillati</taxon>
        <taxon>Actinomycetota</taxon>
        <taxon>Actinomycetes</taxon>
        <taxon>Micrococcales</taxon>
        <taxon>Microbacteriaceae</taxon>
        <taxon>Salinibacterium</taxon>
    </lineage>
</organism>
<keyword evidence="3" id="KW-0732">Signal</keyword>
<keyword evidence="2" id="KW-0472">Membrane</keyword>
<evidence type="ECO:0000313" key="6">
    <source>
        <dbReference type="Proteomes" id="UP000219440"/>
    </source>
</evidence>
<dbReference type="OrthoDB" id="186919at2"/>
<name>A0A2C8YP27_9MICO</name>
<dbReference type="AlphaFoldDB" id="A0A2C8YP27"/>
<gene>
    <name evidence="5" type="ORF">SAMN06296378_0435</name>
</gene>
<evidence type="ECO:0000256" key="1">
    <source>
        <dbReference type="SAM" id="MobiDB-lite"/>
    </source>
</evidence>
<dbReference type="InterPro" id="IPR025645">
    <property type="entry name" value="DUF4349"/>
</dbReference>
<proteinExistence type="predicted"/>
<feature type="compositionally biased region" description="Low complexity" evidence="1">
    <location>
        <begin position="25"/>
        <end position="39"/>
    </location>
</feature>
<feature type="region of interest" description="Disordered" evidence="1">
    <location>
        <begin position="25"/>
        <end position="55"/>
    </location>
</feature>
<evidence type="ECO:0000256" key="2">
    <source>
        <dbReference type="SAM" id="Phobius"/>
    </source>
</evidence>
<dbReference type="Proteomes" id="UP000219440">
    <property type="component" value="Unassembled WGS sequence"/>
</dbReference>
<sequence>MRRILIFSTAAVWVTLALAGCSASSGASSDSPAIDSPGITTEQAPFLSRDGGELTGGDSIAADSTADSGRQVIVTGYVTITVDKPVDAAADAVRIVEQSGGRVDGRSETAPVNGNDGSATLTIRVPSDTLTATLDKLRKLGAVQEVSLNSADVTMETQDLDARITALSASVDRLLTLLSTAADTENLITLETAISDRQAQLESLESQRRYLADQVSLSTVTLNLVSDFTAPPLQPDNFFDGITAGWASFIAFFAGLLVVFGVLLPWLTFIGITALVVVVILRRRSARAPRPAAEQPANTPATD</sequence>
<dbReference type="RefSeq" id="WP_097059573.1">
    <property type="nucleotide sequence ID" value="NZ_BMLC01000002.1"/>
</dbReference>
<keyword evidence="2" id="KW-1133">Transmembrane helix</keyword>
<feature type="domain" description="DUF4349" evidence="4">
    <location>
        <begin position="70"/>
        <end position="277"/>
    </location>
</feature>
<reference evidence="5 6" key="1">
    <citation type="submission" date="2017-09" db="EMBL/GenBank/DDBJ databases">
        <authorList>
            <person name="Ehlers B."/>
            <person name="Leendertz F.H."/>
        </authorList>
    </citation>
    <scope>NUCLEOTIDE SEQUENCE [LARGE SCALE GENOMIC DNA]</scope>
    <source>
        <strain evidence="5 6">CGMCC 1.05381</strain>
    </source>
</reference>
<dbReference type="PROSITE" id="PS51257">
    <property type="entry name" value="PROKAR_LIPOPROTEIN"/>
    <property type="match status" value="1"/>
</dbReference>
<keyword evidence="6" id="KW-1185">Reference proteome</keyword>